<dbReference type="CTD" id="20213249"/>
<reference evidence="6 8" key="2">
    <citation type="journal article" date="2013" name="Nature">
        <title>Insights into bilaterian evolution from three spiralian genomes.</title>
        <authorList>
            <person name="Simakov O."/>
            <person name="Marletaz F."/>
            <person name="Cho S.J."/>
            <person name="Edsinger-Gonzales E."/>
            <person name="Havlak P."/>
            <person name="Hellsten U."/>
            <person name="Kuo D.H."/>
            <person name="Larsson T."/>
            <person name="Lv J."/>
            <person name="Arendt D."/>
            <person name="Savage R."/>
            <person name="Osoegawa K."/>
            <person name="de Jong P."/>
            <person name="Grimwood J."/>
            <person name="Chapman J.A."/>
            <person name="Shapiro H."/>
            <person name="Aerts A."/>
            <person name="Otillar R.P."/>
            <person name="Terry A.Y."/>
            <person name="Boore J.L."/>
            <person name="Grigoriev I.V."/>
            <person name="Lindberg D.R."/>
            <person name="Seaver E.C."/>
            <person name="Weisblat D.A."/>
            <person name="Putnam N.H."/>
            <person name="Rokhsar D.S."/>
        </authorList>
    </citation>
    <scope>NUCLEOTIDE SEQUENCE</scope>
</reference>
<keyword evidence="8" id="KW-1185">Reference proteome</keyword>
<comment type="subcellular location">
    <subcellularLocation>
        <location evidence="1">Membrane</location>
        <topology evidence="1">Multi-pass membrane protein</topology>
    </subcellularLocation>
</comment>
<dbReference type="Pfam" id="PF13903">
    <property type="entry name" value="Claudin_2"/>
    <property type="match status" value="1"/>
</dbReference>
<protein>
    <submittedName>
        <fullName evidence="6 7">Uncharacterized protein</fullName>
    </submittedName>
</protein>
<sequence>MADNKPFLMACGFGVISFVLCLIGFGTGYWFVSADDTNLFESIGLWQVCFNGYEHTSDLVGKAYYGCWWIFYKEYYYIRNWLMPPWFKAVQTLMTLAVVLQFIFLPLLFIATADAKTKMLKILCTINAFIASLITTSVVIFGVMVGLDRTWVPRWDQDELGWSYGLAVLSGFFSWFSLICLCVYTTMRSYELENKEKKPFVQSAPSGKRTPQV</sequence>
<dbReference type="EMBL" id="KB096091">
    <property type="protein sequence ID" value="ESO08285.1"/>
    <property type="molecule type" value="Genomic_DNA"/>
</dbReference>
<gene>
    <name evidence="7" type="primary">20213249</name>
    <name evidence="6" type="ORF">HELRODRAFT_195072</name>
</gene>
<dbReference type="OMA" id="WIFHFEY"/>
<dbReference type="AlphaFoldDB" id="T1FWQ4"/>
<proteinExistence type="predicted"/>
<dbReference type="EnsemblMetazoa" id="HelroT195072">
    <property type="protein sequence ID" value="HelroP195072"/>
    <property type="gene ID" value="HelroG195072"/>
</dbReference>
<evidence type="ECO:0000313" key="6">
    <source>
        <dbReference type="EMBL" id="ESO08285.1"/>
    </source>
</evidence>
<feature type="transmembrane region" description="Helical" evidence="5">
    <location>
        <begin position="89"/>
        <end position="110"/>
    </location>
</feature>
<dbReference type="eggNOG" id="ENOG502RYV8">
    <property type="taxonomic scope" value="Eukaryota"/>
</dbReference>
<keyword evidence="3 5" id="KW-1133">Transmembrane helix</keyword>
<dbReference type="OrthoDB" id="6140671at2759"/>
<evidence type="ECO:0000256" key="1">
    <source>
        <dbReference type="ARBA" id="ARBA00004141"/>
    </source>
</evidence>
<evidence type="ECO:0000256" key="4">
    <source>
        <dbReference type="ARBA" id="ARBA00023136"/>
    </source>
</evidence>
<evidence type="ECO:0000256" key="2">
    <source>
        <dbReference type="ARBA" id="ARBA00022692"/>
    </source>
</evidence>
<dbReference type="PANTHER" id="PTHR21284:SF12">
    <property type="entry name" value="EG:80H7.2 PROTEIN"/>
    <property type="match status" value="1"/>
</dbReference>
<evidence type="ECO:0000313" key="7">
    <source>
        <dbReference type="EnsemblMetazoa" id="HelroP195072"/>
    </source>
</evidence>
<dbReference type="FunCoup" id="T1FWQ4">
    <property type="interactions" value="27"/>
</dbReference>
<keyword evidence="4 5" id="KW-0472">Membrane</keyword>
<dbReference type="GO" id="GO:0016020">
    <property type="term" value="C:membrane"/>
    <property type="evidence" value="ECO:0007669"/>
    <property type="project" value="UniProtKB-SubCell"/>
</dbReference>
<dbReference type="KEGG" id="hro:HELRODRAFT_195072"/>
<dbReference type="Proteomes" id="UP000015101">
    <property type="component" value="Unassembled WGS sequence"/>
</dbReference>
<dbReference type="HOGENOM" id="CLU_086785_1_0_1"/>
<dbReference type="InParanoid" id="T1FWQ4"/>
<dbReference type="EMBL" id="AMQM01009173">
    <property type="status" value="NOT_ANNOTATED_CDS"/>
    <property type="molecule type" value="Genomic_DNA"/>
</dbReference>
<evidence type="ECO:0000256" key="3">
    <source>
        <dbReference type="ARBA" id="ARBA00022989"/>
    </source>
</evidence>
<feature type="transmembrane region" description="Helical" evidence="5">
    <location>
        <begin position="7"/>
        <end position="32"/>
    </location>
</feature>
<dbReference type="GeneID" id="20213249"/>
<feature type="transmembrane region" description="Helical" evidence="5">
    <location>
        <begin position="122"/>
        <end position="144"/>
    </location>
</feature>
<organism evidence="7 8">
    <name type="scientific">Helobdella robusta</name>
    <name type="common">Californian leech</name>
    <dbReference type="NCBI Taxonomy" id="6412"/>
    <lineage>
        <taxon>Eukaryota</taxon>
        <taxon>Metazoa</taxon>
        <taxon>Spiralia</taxon>
        <taxon>Lophotrochozoa</taxon>
        <taxon>Annelida</taxon>
        <taxon>Clitellata</taxon>
        <taxon>Hirudinea</taxon>
        <taxon>Rhynchobdellida</taxon>
        <taxon>Glossiphoniidae</taxon>
        <taxon>Helobdella</taxon>
    </lineage>
</organism>
<reference evidence="8" key="1">
    <citation type="submission" date="2012-12" db="EMBL/GenBank/DDBJ databases">
        <authorList>
            <person name="Hellsten U."/>
            <person name="Grimwood J."/>
            <person name="Chapman J.A."/>
            <person name="Shapiro H."/>
            <person name="Aerts A."/>
            <person name="Otillar R.P."/>
            <person name="Terry A.Y."/>
            <person name="Boore J.L."/>
            <person name="Simakov O."/>
            <person name="Marletaz F."/>
            <person name="Cho S.-J."/>
            <person name="Edsinger-Gonzales E."/>
            <person name="Havlak P."/>
            <person name="Kuo D.-H."/>
            <person name="Larsson T."/>
            <person name="Lv J."/>
            <person name="Arendt D."/>
            <person name="Savage R."/>
            <person name="Osoegawa K."/>
            <person name="de Jong P."/>
            <person name="Lindberg D.R."/>
            <person name="Seaver E.C."/>
            <person name="Weisblat D.A."/>
            <person name="Putnam N.H."/>
            <person name="Grigoriev I.V."/>
            <person name="Rokhsar D.S."/>
        </authorList>
    </citation>
    <scope>NUCLEOTIDE SEQUENCE</scope>
</reference>
<keyword evidence="2 5" id="KW-0812">Transmembrane</keyword>
<name>T1FWQ4_HELRO</name>
<reference evidence="7" key="3">
    <citation type="submission" date="2015-06" db="UniProtKB">
        <authorList>
            <consortium name="EnsemblMetazoa"/>
        </authorList>
    </citation>
    <scope>IDENTIFICATION</scope>
</reference>
<accession>T1FWQ4</accession>
<dbReference type="STRING" id="6412.T1FWQ4"/>
<dbReference type="Gene3D" id="1.20.140.150">
    <property type="match status" value="1"/>
</dbReference>
<evidence type="ECO:0000313" key="8">
    <source>
        <dbReference type="Proteomes" id="UP000015101"/>
    </source>
</evidence>
<evidence type="ECO:0000256" key="5">
    <source>
        <dbReference type="SAM" id="Phobius"/>
    </source>
</evidence>
<feature type="transmembrane region" description="Helical" evidence="5">
    <location>
        <begin position="164"/>
        <end position="187"/>
    </location>
</feature>
<dbReference type="RefSeq" id="XP_009013614.1">
    <property type="nucleotide sequence ID" value="XM_009015366.1"/>
</dbReference>
<dbReference type="InterPro" id="IPR004031">
    <property type="entry name" value="PMP22/EMP/MP20/Claudin"/>
</dbReference>
<dbReference type="PANTHER" id="PTHR21284">
    <property type="entry name" value="EG:80H7.2 PROTEIN"/>
    <property type="match status" value="1"/>
</dbReference>